<organism evidence="1">
    <name type="scientific">uncultured bacterium</name>
    <name type="common">gcode 4</name>
    <dbReference type="NCBI Taxonomy" id="1234023"/>
    <lineage>
        <taxon>Bacteria</taxon>
        <taxon>environmental samples</taxon>
    </lineage>
</organism>
<name>K2F5F6_9BACT</name>
<dbReference type="EMBL" id="AMFJ01000848">
    <property type="protein sequence ID" value="EKE26326.1"/>
    <property type="molecule type" value="Genomic_DNA"/>
</dbReference>
<dbReference type="Pfam" id="PF06348">
    <property type="entry name" value="DUF1059"/>
    <property type="match status" value="1"/>
</dbReference>
<comment type="caution">
    <text evidence="1">The sequence shown here is derived from an EMBL/GenBank/DDBJ whole genome shotgun (WGS) entry which is preliminary data.</text>
</comment>
<proteinExistence type="predicted"/>
<gene>
    <name evidence="1" type="ORF">ACD_4C00332G0001</name>
</gene>
<evidence type="ECO:0008006" key="2">
    <source>
        <dbReference type="Google" id="ProtNLM"/>
    </source>
</evidence>
<evidence type="ECO:0000313" key="1">
    <source>
        <dbReference type="EMBL" id="EKE26326.1"/>
    </source>
</evidence>
<reference evidence="1" key="1">
    <citation type="journal article" date="2012" name="Science">
        <title>Fermentation, hydrogen, and sulfur metabolism in multiple uncultivated bacterial phyla.</title>
        <authorList>
            <person name="Wrighton K.C."/>
            <person name="Thomas B.C."/>
            <person name="Sharon I."/>
            <person name="Miller C.S."/>
            <person name="Castelle C.J."/>
            <person name="VerBerkmoes N.C."/>
            <person name="Wilkins M.J."/>
            <person name="Hettich R.L."/>
            <person name="Lipton M.S."/>
            <person name="Williams K.H."/>
            <person name="Long P.E."/>
            <person name="Banfield J.F."/>
        </authorList>
    </citation>
    <scope>NUCLEOTIDE SEQUENCE [LARGE SCALE GENOMIC DNA]</scope>
</reference>
<accession>K2F5F6</accession>
<protein>
    <recommendedName>
        <fullName evidence="2">DUF1059 domain-containing protein</fullName>
    </recommendedName>
</protein>
<dbReference type="InterPro" id="IPR009409">
    <property type="entry name" value="DUF1059"/>
</dbReference>
<sequence>MEGTMGKMKTLSCMDAWINCDFVARWETTEDVLSSAMEHVKKDHPDKMIDVSETEMRQMLIWLVKDERNT</sequence>
<dbReference type="AlphaFoldDB" id="K2F5F6"/>